<dbReference type="Proteomes" id="UP001510562">
    <property type="component" value="Chromosome"/>
</dbReference>
<accession>A0ACA7UPM5</accession>
<reference evidence="1 2" key="1">
    <citation type="journal article" date="2015" name="Genome Announc.">
        <title>Complete Genome Sequence of the Novel Temperate Clostridium difficile Phage phiCDIF1296T.</title>
        <authorList>
            <person name="Wittmann J."/>
            <person name="Riedel T."/>
            <person name="Bunk B."/>
            <person name="Sproer C."/>
            <person name="Gronow S."/>
            <person name="Overmann J."/>
        </authorList>
    </citation>
    <scope>NUCLEOTIDE SEQUENCE [LARGE SCALE GENOMIC DNA]</scope>
    <source>
        <strain evidence="2">ATCC 9689 / DSM 1296 / BCRC 10642 / JCM 1296 / NCIMB 10666 / NCTC 11209 / 90556-M6S</strain>
    </source>
</reference>
<dbReference type="EMBL" id="CP011970">
    <property type="protein sequence ID" value="AKP44727.1"/>
    <property type="molecule type" value="Genomic_DNA"/>
</dbReference>
<name>A0ACA7UPM5_CLODI</name>
<organism evidence="1 2">
    <name type="scientific">Clostridioides difficile ATCC 9689 = DSM 1296</name>
    <dbReference type="NCBI Taxonomy" id="1121308"/>
    <lineage>
        <taxon>Bacteria</taxon>
        <taxon>Bacillati</taxon>
        <taxon>Bacillota</taxon>
        <taxon>Clostridia</taxon>
        <taxon>Peptostreptococcales</taxon>
        <taxon>Peptostreptococcaceae</taxon>
        <taxon>Clostridioides</taxon>
    </lineage>
</organism>
<gene>
    <name evidence="1" type="ORF">CDIF1296T_phi053</name>
</gene>
<protein>
    <submittedName>
        <fullName evidence="1">Uncharacterized protein</fullName>
    </submittedName>
</protein>
<sequence>MKLDFKPTKVPEIEIQDAAGINYLNRIGTKNSDTHYKITKNRVTFRVKKEDIFVKFLDNGKKELNEKYYLYIEYLKETILKEEVESFEIGFEKANIWADKHLSDFEYLNSLIWDIKEKRQSKILEEENVDTLEKAKTVKFPCFSKYSGEYIYDVMQTDLEHCVAYYAGNLNSKEFNFSSVGVNQLNYNPSSERTKSYNCIKYLLDTFYPHISKNLLAYFKDISLDDAKKIIFTSGKYKGKTAYDVYKENRSYLEWYLQNTKKTIYNIRMITAINLIKECE</sequence>
<proteinExistence type="predicted"/>
<evidence type="ECO:0000313" key="2">
    <source>
        <dbReference type="Proteomes" id="UP001510562"/>
    </source>
</evidence>
<keyword evidence="2" id="KW-1185">Reference proteome</keyword>
<evidence type="ECO:0000313" key="1">
    <source>
        <dbReference type="EMBL" id="AKP44727.1"/>
    </source>
</evidence>